<gene>
    <name evidence="1" type="ORF">IE53DRAFT_191961</name>
</gene>
<dbReference type="Proteomes" id="UP000245626">
    <property type="component" value="Unassembled WGS sequence"/>
</dbReference>
<organism evidence="1 2">
    <name type="scientific">Violaceomyces palustris</name>
    <dbReference type="NCBI Taxonomy" id="1673888"/>
    <lineage>
        <taxon>Eukaryota</taxon>
        <taxon>Fungi</taxon>
        <taxon>Dikarya</taxon>
        <taxon>Basidiomycota</taxon>
        <taxon>Ustilaginomycotina</taxon>
        <taxon>Ustilaginomycetes</taxon>
        <taxon>Violaceomycetales</taxon>
        <taxon>Violaceomycetaceae</taxon>
        <taxon>Violaceomyces</taxon>
    </lineage>
</organism>
<reference evidence="1 2" key="1">
    <citation type="journal article" date="2018" name="Mol. Biol. Evol.">
        <title>Broad Genomic Sampling Reveals a Smut Pathogenic Ancestry of the Fungal Clade Ustilaginomycotina.</title>
        <authorList>
            <person name="Kijpornyongpan T."/>
            <person name="Mondo S.J."/>
            <person name="Barry K."/>
            <person name="Sandor L."/>
            <person name="Lee J."/>
            <person name="Lipzen A."/>
            <person name="Pangilinan J."/>
            <person name="LaButti K."/>
            <person name="Hainaut M."/>
            <person name="Henrissat B."/>
            <person name="Grigoriev I.V."/>
            <person name="Spatafora J.W."/>
            <person name="Aime M.C."/>
        </authorList>
    </citation>
    <scope>NUCLEOTIDE SEQUENCE [LARGE SCALE GENOMIC DNA]</scope>
    <source>
        <strain evidence="1 2">SA 807</strain>
    </source>
</reference>
<protein>
    <submittedName>
        <fullName evidence="1">Uncharacterized protein</fullName>
    </submittedName>
</protein>
<dbReference type="EMBL" id="KZ820185">
    <property type="protein sequence ID" value="PWN48538.1"/>
    <property type="molecule type" value="Genomic_DNA"/>
</dbReference>
<accession>A0ACD0NRV8</accession>
<evidence type="ECO:0000313" key="2">
    <source>
        <dbReference type="Proteomes" id="UP000245626"/>
    </source>
</evidence>
<name>A0ACD0NRV8_9BASI</name>
<sequence length="266" mass="28123">MANGALIGAIIGSLVAVALIVLFILVLINKNCECDDEEVNLKVQLTGSKKKKEEEDAKKKKEEEEEEGKKIPCQARPLHCGDHRHEPPKLPPNHPPISSQKLPPSFSAGMGCVSSSYSGTMTGAQIWQAYTNAMGLSGGNPQYATIDVRTGQMCFRPAPPEDAPFLKITADGKYELIKPEQKKPAGNGGGGGGGGGGGDKKNGNKQEKKETTIFEGSIEISKFLEMVGMKQATASSTCPPASEPCTCCPLPASKHRGSSSCLPQQA</sequence>
<keyword evidence="2" id="KW-1185">Reference proteome</keyword>
<proteinExistence type="predicted"/>
<evidence type="ECO:0000313" key="1">
    <source>
        <dbReference type="EMBL" id="PWN48538.1"/>
    </source>
</evidence>